<dbReference type="GO" id="GO:0044718">
    <property type="term" value="P:siderophore transmembrane transport"/>
    <property type="evidence" value="ECO:0007669"/>
    <property type="project" value="TreeGrafter"/>
</dbReference>
<accession>F0RBL5</accession>
<evidence type="ECO:0000313" key="11">
    <source>
        <dbReference type="EMBL" id="ADY30665.1"/>
    </source>
</evidence>
<dbReference type="Pfam" id="PF07715">
    <property type="entry name" value="Plug"/>
    <property type="match status" value="1"/>
</dbReference>
<evidence type="ECO:0000256" key="6">
    <source>
        <dbReference type="ARBA" id="ARBA00023136"/>
    </source>
</evidence>
<evidence type="ECO:0000256" key="5">
    <source>
        <dbReference type="ARBA" id="ARBA00022729"/>
    </source>
</evidence>
<dbReference type="PANTHER" id="PTHR30069">
    <property type="entry name" value="TONB-DEPENDENT OUTER MEMBRANE RECEPTOR"/>
    <property type="match status" value="1"/>
</dbReference>
<comment type="subcellular location">
    <subcellularLocation>
        <location evidence="1">Cell outer membrane</location>
        <topology evidence="1">Multi-pass membrane protein</topology>
    </subcellularLocation>
</comment>
<dbReference type="SUPFAM" id="SSF56935">
    <property type="entry name" value="Porins"/>
    <property type="match status" value="1"/>
</dbReference>
<dbReference type="PANTHER" id="PTHR30069:SF29">
    <property type="entry name" value="HEMOGLOBIN AND HEMOGLOBIN-HAPTOGLOBIN-BINDING PROTEIN 1-RELATED"/>
    <property type="match status" value="1"/>
</dbReference>
<keyword evidence="12" id="KW-1185">Reference proteome</keyword>
<dbReference type="STRING" id="867900.Celly_2848"/>
<dbReference type="Proteomes" id="UP000007487">
    <property type="component" value="Chromosome"/>
</dbReference>
<evidence type="ECO:0000256" key="8">
    <source>
        <dbReference type="SAM" id="SignalP"/>
    </source>
</evidence>
<keyword evidence="3" id="KW-1134">Transmembrane beta strand</keyword>
<dbReference type="Gene3D" id="2.60.40.1120">
    <property type="entry name" value="Carboxypeptidase-like, regulatory domain"/>
    <property type="match status" value="1"/>
</dbReference>
<keyword evidence="5 8" id="KW-0732">Signal</keyword>
<evidence type="ECO:0000256" key="1">
    <source>
        <dbReference type="ARBA" id="ARBA00004571"/>
    </source>
</evidence>
<evidence type="ECO:0000256" key="4">
    <source>
        <dbReference type="ARBA" id="ARBA00022692"/>
    </source>
</evidence>
<dbReference type="GO" id="GO:0015344">
    <property type="term" value="F:siderophore uptake transmembrane transporter activity"/>
    <property type="evidence" value="ECO:0007669"/>
    <property type="project" value="TreeGrafter"/>
</dbReference>
<dbReference type="Gene3D" id="2.170.130.10">
    <property type="entry name" value="TonB-dependent receptor, plug domain"/>
    <property type="match status" value="1"/>
</dbReference>
<evidence type="ECO:0000259" key="9">
    <source>
        <dbReference type="Pfam" id="PF07715"/>
    </source>
</evidence>
<keyword evidence="7" id="KW-0998">Cell outer membrane</keyword>
<protein>
    <submittedName>
        <fullName evidence="11">TonB-dependent receptor plug</fullName>
    </submittedName>
</protein>
<evidence type="ECO:0000256" key="2">
    <source>
        <dbReference type="ARBA" id="ARBA00022448"/>
    </source>
</evidence>
<reference evidence="11 12" key="1">
    <citation type="journal article" date="2011" name="Stand. Genomic Sci.">
        <title>Complete genome sequence of Cellulophaga lytica type strain (LIM- 21).</title>
        <authorList>
            <person name="Pati A."/>
            <person name="Abt B."/>
            <person name="Teshima H."/>
            <person name="Nolan M."/>
            <person name="Lapidus A."/>
            <person name="Lucas S."/>
            <person name="Hammon N."/>
            <person name="Deshpande S."/>
            <person name="Cheng J.F."/>
            <person name="Tapia R."/>
            <person name="Han C."/>
            <person name="Goodwin L."/>
            <person name="Pitluck S."/>
            <person name="Liolios K."/>
            <person name="Pagani I."/>
            <person name="Mavromatis K."/>
            <person name="Ovchinikova G."/>
            <person name="Chen A."/>
            <person name="Palaniappan K."/>
            <person name="Land M."/>
            <person name="Hauser L."/>
            <person name="Jeffries C.D."/>
            <person name="Detter J.C."/>
            <person name="Brambilla E.M."/>
            <person name="Kannan K.P."/>
            <person name="Rohde M."/>
            <person name="Spring S."/>
            <person name="Goker M."/>
            <person name="Woyke T."/>
            <person name="Bristow J."/>
            <person name="Eisen J.A."/>
            <person name="Markowitz V."/>
            <person name="Hugenholtz P."/>
            <person name="Kyrpides N.C."/>
            <person name="Klenk H.P."/>
            <person name="Ivanova N."/>
        </authorList>
    </citation>
    <scope>NUCLEOTIDE SEQUENCE [LARGE SCALE GENOMIC DNA]</scope>
    <source>
        <strain evidence="12">ATCC 23178 / DSM 7489 / JCM 8516 / NBRC 14961 / NCIMB 1423 / VKM B-1433 / Cy l20</strain>
    </source>
</reference>
<organism evidence="11 12">
    <name type="scientific">Cellulophaga lytica (strain ATCC 23178 / DSM 7489 / JCM 8516 / NBRC 14961 / NCIMB 1423 / VKM B-1433 / Cy l20)</name>
    <dbReference type="NCBI Taxonomy" id="867900"/>
    <lineage>
        <taxon>Bacteria</taxon>
        <taxon>Pseudomonadati</taxon>
        <taxon>Bacteroidota</taxon>
        <taxon>Flavobacteriia</taxon>
        <taxon>Flavobacteriales</taxon>
        <taxon>Flavobacteriaceae</taxon>
        <taxon>Cellulophaga</taxon>
    </lineage>
</organism>
<dbReference type="Pfam" id="PF13715">
    <property type="entry name" value="CarbopepD_reg_2"/>
    <property type="match status" value="1"/>
</dbReference>
<evidence type="ECO:0000259" key="10">
    <source>
        <dbReference type="Pfam" id="PF14905"/>
    </source>
</evidence>
<dbReference type="GO" id="GO:0009279">
    <property type="term" value="C:cell outer membrane"/>
    <property type="evidence" value="ECO:0007669"/>
    <property type="project" value="UniProtKB-SubCell"/>
</dbReference>
<dbReference type="AlphaFoldDB" id="F0RBL5"/>
<evidence type="ECO:0000313" key="12">
    <source>
        <dbReference type="Proteomes" id="UP000007487"/>
    </source>
</evidence>
<keyword evidence="11" id="KW-0675">Receptor</keyword>
<dbReference type="HOGENOM" id="CLU_017617_0_0_10"/>
<feature type="signal peptide" evidence="8">
    <location>
        <begin position="1"/>
        <end position="21"/>
    </location>
</feature>
<feature type="chain" id="PRO_5003259194" evidence="8">
    <location>
        <begin position="22"/>
        <end position="836"/>
    </location>
</feature>
<dbReference type="SUPFAM" id="SSF49464">
    <property type="entry name" value="Carboxypeptidase regulatory domain-like"/>
    <property type="match status" value="1"/>
</dbReference>
<feature type="domain" description="Outer membrane protein beta-barrel" evidence="10">
    <location>
        <begin position="392"/>
        <end position="815"/>
    </location>
</feature>
<feature type="domain" description="TonB-dependent receptor plug" evidence="9">
    <location>
        <begin position="130"/>
        <end position="217"/>
    </location>
</feature>
<dbReference type="InterPro" id="IPR036942">
    <property type="entry name" value="Beta-barrel_TonB_sf"/>
</dbReference>
<dbReference type="InterPro" id="IPR041700">
    <property type="entry name" value="OMP_b-brl_3"/>
</dbReference>
<dbReference type="KEGG" id="cly:Celly_2848"/>
<name>F0RBL5_CELLC</name>
<dbReference type="InterPro" id="IPR012910">
    <property type="entry name" value="Plug_dom"/>
</dbReference>
<keyword evidence="4" id="KW-0812">Transmembrane</keyword>
<evidence type="ECO:0000256" key="3">
    <source>
        <dbReference type="ARBA" id="ARBA00022452"/>
    </source>
</evidence>
<gene>
    <name evidence="11" type="ordered locus">Celly_2848</name>
</gene>
<dbReference type="InterPro" id="IPR039426">
    <property type="entry name" value="TonB-dep_rcpt-like"/>
</dbReference>
<proteinExistence type="predicted"/>
<dbReference type="EMBL" id="CP002534">
    <property type="protein sequence ID" value="ADY30665.1"/>
    <property type="molecule type" value="Genomic_DNA"/>
</dbReference>
<dbReference type="Gene3D" id="2.40.170.20">
    <property type="entry name" value="TonB-dependent receptor, beta-barrel domain"/>
    <property type="match status" value="1"/>
</dbReference>
<dbReference type="RefSeq" id="WP_013622408.1">
    <property type="nucleotide sequence ID" value="NC_015167.1"/>
</dbReference>
<dbReference type="InterPro" id="IPR037066">
    <property type="entry name" value="Plug_dom_sf"/>
</dbReference>
<dbReference type="eggNOG" id="COG4771">
    <property type="taxonomic scope" value="Bacteria"/>
</dbReference>
<dbReference type="InterPro" id="IPR008969">
    <property type="entry name" value="CarboxyPept-like_regulatory"/>
</dbReference>
<sequence>MKMKTLFLLMFFCFIGQNLMAQITGKVIDASTNQALEYATVALYKKQDSVLVTGVITELDGSFKIPNIKAGRYYLEASFLGYTTKTISPVLLSKKGERLSLGAIQLTLGNQLNEVVVQAERLAVVHKIDRQVFDTKKYQNSEGGSAVDVVKNLPSVTLNGQGEISVRGSQGFSVLVNGKPTQGDASAILAQLPANGLESVELITAPSSKYDPEGKGGILNIITKKGAINGTYTQLNVRGGFPSIEEYNTKEAAQRYGIDATLNKRTDKWNFSLGASYQRNDKTGRREGDMYIVNEAENKITFLPSDGERSFDEVSYNGRFNVDYTPNKNNSYSVGFFAGKHTKDRLADIVYYDNHAIAPIESDSRLYTFTYYNHNLRTRKGDFALGSFDYEHKFTNESKLAASILYEYTFLGGPTENDNLGYPDNNIVYQQEYNTNDNPLYGTRFNLDYTFKPFTFGTVETGYQYRNLDHTGEFVYQRDGVLVPEFSSDVSLNRTIHSGYAQLTGADKKWDYAAGLRIESMDREYEESLKSEISPNSYKYDFVKLFPSASLQFKINDKTKLKTAYSKRVERTTTFKMNSFAEREHSEVFEQGDNKLEPEFIDLVEVGITKKLKQGNSFFATAYYRGVENVINRVNVLAYQENGAVIDTIINRVYSNVGKSNSYGLEIGATIKPTKNWTNFIGANVYSYKINGVLNFNHRDGVARTYGINSKATIYSVNLNSTYNFWQNASAQFSFNYLSDRNTAMGEDSRFYSPNLTLRKSFLDNKLTATLQWQNIDMGLLNTNEQRITTSRPGKFYTTTNYRYEVDMVSLNLSYTFNATKNKSKFIDSEFGKREF</sequence>
<dbReference type="Pfam" id="PF14905">
    <property type="entry name" value="OMP_b-brl_3"/>
    <property type="match status" value="1"/>
</dbReference>
<keyword evidence="6" id="KW-0472">Membrane</keyword>
<keyword evidence="2" id="KW-0813">Transport</keyword>
<evidence type="ECO:0000256" key="7">
    <source>
        <dbReference type="ARBA" id="ARBA00023237"/>
    </source>
</evidence>